<dbReference type="Proteomes" id="UP001304300">
    <property type="component" value="Chromosome"/>
</dbReference>
<protein>
    <submittedName>
        <fullName evidence="1">Uncharacterized protein</fullName>
    </submittedName>
</protein>
<dbReference type="AlphaFoldDB" id="A0AAQ3L7Z4"/>
<reference evidence="1 2" key="1">
    <citation type="submission" date="2023-10" db="EMBL/GenBank/DDBJ databases">
        <title>Rubellicoccus peritrichatus gen. nov., sp. nov., isolated from an algae of coral reef tank.</title>
        <authorList>
            <person name="Luo J."/>
        </authorList>
    </citation>
    <scope>NUCLEOTIDE SEQUENCE [LARGE SCALE GENOMIC DNA]</scope>
    <source>
        <strain evidence="1 2">CR14</strain>
    </source>
</reference>
<keyword evidence="2" id="KW-1185">Reference proteome</keyword>
<proteinExistence type="predicted"/>
<name>A0AAQ3L7Z4_9BACT</name>
<evidence type="ECO:0000313" key="2">
    <source>
        <dbReference type="Proteomes" id="UP001304300"/>
    </source>
</evidence>
<accession>A0AAQ3L7Z4</accession>
<gene>
    <name evidence="1" type="ORF">RZN69_17145</name>
</gene>
<sequence length="155" mass="17805">MKEDLNQISELVIRRVILEGDETDQVTIKEEEGNQVIFYERVDGYRPERNLEKTLNPDGSSCRKLQTLVNFSLENRSLNFQAKDVLDGIIYEVRIESCGTTSTADLFCPRYSSDPQIKKAGELLDALFEQIENEVSNGTKGATRRLWQRLWRATS</sequence>
<organism evidence="1 2">
    <name type="scientific">Rubellicoccus peritrichatus</name>
    <dbReference type="NCBI Taxonomy" id="3080537"/>
    <lineage>
        <taxon>Bacteria</taxon>
        <taxon>Pseudomonadati</taxon>
        <taxon>Verrucomicrobiota</taxon>
        <taxon>Opitutia</taxon>
        <taxon>Puniceicoccales</taxon>
        <taxon>Cerasicoccaceae</taxon>
        <taxon>Rubellicoccus</taxon>
    </lineage>
</organism>
<dbReference type="EMBL" id="CP136920">
    <property type="protein sequence ID" value="WOO40347.1"/>
    <property type="molecule type" value="Genomic_DNA"/>
</dbReference>
<evidence type="ECO:0000313" key="1">
    <source>
        <dbReference type="EMBL" id="WOO40347.1"/>
    </source>
</evidence>
<dbReference type="RefSeq" id="WP_317832545.1">
    <property type="nucleotide sequence ID" value="NZ_CP136920.1"/>
</dbReference>
<dbReference type="KEGG" id="puo:RZN69_17145"/>